<comment type="caution">
    <text evidence="3">The sequence shown here is derived from an EMBL/GenBank/DDBJ whole genome shotgun (WGS) entry which is preliminary data.</text>
</comment>
<feature type="transmembrane region" description="Helical" evidence="2">
    <location>
        <begin position="124"/>
        <end position="141"/>
    </location>
</feature>
<organism evidence="3 4">
    <name type="scientific">Tripterygium wilfordii</name>
    <name type="common">Thunder God vine</name>
    <dbReference type="NCBI Taxonomy" id="458696"/>
    <lineage>
        <taxon>Eukaryota</taxon>
        <taxon>Viridiplantae</taxon>
        <taxon>Streptophyta</taxon>
        <taxon>Embryophyta</taxon>
        <taxon>Tracheophyta</taxon>
        <taxon>Spermatophyta</taxon>
        <taxon>Magnoliopsida</taxon>
        <taxon>eudicotyledons</taxon>
        <taxon>Gunneridae</taxon>
        <taxon>Pentapetalae</taxon>
        <taxon>rosids</taxon>
        <taxon>fabids</taxon>
        <taxon>Celastrales</taxon>
        <taxon>Celastraceae</taxon>
        <taxon>Tripterygium</taxon>
    </lineage>
</organism>
<keyword evidence="2" id="KW-1133">Transmembrane helix</keyword>
<feature type="transmembrane region" description="Helical" evidence="2">
    <location>
        <begin position="147"/>
        <end position="170"/>
    </location>
</feature>
<proteinExistence type="predicted"/>
<evidence type="ECO:0000256" key="1">
    <source>
        <dbReference type="SAM" id="MobiDB-lite"/>
    </source>
</evidence>
<dbReference type="FunCoup" id="A0A7J7CHR5">
    <property type="interactions" value="789"/>
</dbReference>
<feature type="transmembrane region" description="Helical" evidence="2">
    <location>
        <begin position="378"/>
        <end position="402"/>
    </location>
</feature>
<feature type="compositionally biased region" description="Polar residues" evidence="1">
    <location>
        <begin position="298"/>
        <end position="307"/>
    </location>
</feature>
<keyword evidence="2" id="KW-0472">Membrane</keyword>
<reference evidence="3 4" key="1">
    <citation type="journal article" date="2020" name="Nat. Commun.">
        <title>Genome of Tripterygium wilfordii and identification of cytochrome P450 involved in triptolide biosynthesis.</title>
        <authorList>
            <person name="Tu L."/>
            <person name="Su P."/>
            <person name="Zhang Z."/>
            <person name="Gao L."/>
            <person name="Wang J."/>
            <person name="Hu T."/>
            <person name="Zhou J."/>
            <person name="Zhang Y."/>
            <person name="Zhao Y."/>
            <person name="Liu Y."/>
            <person name="Song Y."/>
            <person name="Tong Y."/>
            <person name="Lu Y."/>
            <person name="Yang J."/>
            <person name="Xu C."/>
            <person name="Jia M."/>
            <person name="Peters R.J."/>
            <person name="Huang L."/>
            <person name="Gao W."/>
        </authorList>
    </citation>
    <scope>NUCLEOTIDE SEQUENCE [LARGE SCALE GENOMIC DNA]</scope>
    <source>
        <strain evidence="4">cv. XIE 37</strain>
        <tissue evidence="3">Leaf</tissue>
    </source>
</reference>
<dbReference type="OrthoDB" id="690172at2759"/>
<evidence type="ECO:0000256" key="2">
    <source>
        <dbReference type="SAM" id="Phobius"/>
    </source>
</evidence>
<name>A0A7J7CHR5_TRIWF</name>
<protein>
    <submittedName>
        <fullName evidence="3">Ethylene-responsive nuclear family protein</fullName>
    </submittedName>
</protein>
<feature type="region of interest" description="Disordered" evidence="1">
    <location>
        <begin position="281"/>
        <end position="310"/>
    </location>
</feature>
<keyword evidence="2" id="KW-0812">Transmembrane</keyword>
<dbReference type="PANTHER" id="PTHR36381">
    <property type="entry name" value="ETHYLENE-REGULATED TRANSCRIPT 2 (ERT2)"/>
    <property type="match status" value="1"/>
</dbReference>
<accession>A0A7J7CHR5</accession>
<dbReference type="PANTHER" id="PTHR36381:SF1">
    <property type="entry name" value="ETHYLENE-REGULATED TRANSCRIPT 2 (ERT2)"/>
    <property type="match status" value="1"/>
</dbReference>
<gene>
    <name evidence="3" type="ORF">HS088_TW16G00042</name>
</gene>
<dbReference type="Proteomes" id="UP000593562">
    <property type="component" value="Unassembled WGS sequence"/>
</dbReference>
<dbReference type="AlphaFoldDB" id="A0A7J7CHR5"/>
<dbReference type="EMBL" id="JAAARO010000016">
    <property type="protein sequence ID" value="KAF5733602.1"/>
    <property type="molecule type" value="Genomic_DNA"/>
</dbReference>
<sequence>MPLPWKKTRAARISRFVADLQSPKHGNSLVVETGFPTSIVDLFVKNRDRLKKKKKRAPASEVSAFDTLIIPPSPPPRKPAVFETHCAIEGESLRAERKENPEESLLEREEIQVEERANGCDRRWLFGTGLKMLVVIVLAFSTKKLTVGITASAFVLLFLEYFGKHFVWFLKPCFRSKRFEQCKDFKTPIAEDSKAPIVKEDRNSSSTIGGIESSEEIQVVEPNFAVAEEIMMKEPDLNLIDYLDSEMIGEEDQDRCVLVLNREGSRRAKLKAKIKKIVPKKLRHGKRGKKRDEREPESSTGEVSSSFDGEIQEPEIGDKQVLGVQVEPKVSQLEEKKEEKCTRTLDDRIHSLNIQSQTIGEKGLVEEKLGIEKKWNSGYLYIFLIVLSGLIGGRVVAVLLTVSGCLMTKLVRSSVSSSSWNLGWW</sequence>
<dbReference type="InParanoid" id="A0A7J7CHR5"/>
<evidence type="ECO:0000313" key="4">
    <source>
        <dbReference type="Proteomes" id="UP000593562"/>
    </source>
</evidence>
<evidence type="ECO:0000313" key="3">
    <source>
        <dbReference type="EMBL" id="KAF5733602.1"/>
    </source>
</evidence>
<keyword evidence="4" id="KW-1185">Reference proteome</keyword>